<protein>
    <submittedName>
        <fullName evidence="2">Uncharacterized protein</fullName>
    </submittedName>
</protein>
<keyword evidence="1" id="KW-0175">Coiled coil</keyword>
<dbReference type="EMBL" id="JARXIC010000079">
    <property type="protein sequence ID" value="MDQ8196401.1"/>
    <property type="molecule type" value="Genomic_DNA"/>
</dbReference>
<evidence type="ECO:0000313" key="3">
    <source>
        <dbReference type="Proteomes" id="UP001243717"/>
    </source>
</evidence>
<comment type="caution">
    <text evidence="2">The sequence shown here is derived from an EMBL/GenBank/DDBJ whole genome shotgun (WGS) entry which is preliminary data.</text>
</comment>
<gene>
    <name evidence="2" type="ORF">QEH59_18375</name>
</gene>
<feature type="coiled-coil region" evidence="1">
    <location>
        <begin position="24"/>
        <end position="58"/>
    </location>
</feature>
<reference evidence="2 3" key="1">
    <citation type="submission" date="2023-04" db="EMBL/GenBank/DDBJ databases">
        <title>A novel bacteria isolated from coastal sediment.</title>
        <authorList>
            <person name="Liu X.-J."/>
            <person name="Du Z.-J."/>
        </authorList>
    </citation>
    <scope>NUCLEOTIDE SEQUENCE [LARGE SCALE GENOMIC DNA]</scope>
    <source>
        <strain evidence="2 3">SDUM461004</strain>
    </source>
</reference>
<sequence>MNPLSVSKEVARLGASHGLSKDVIDLLEKKVSLLESELQESQSREKEKDSKIKRLQAQVGNLKPEGGLLDEENDILKLLAANKNLRTIDLVKPTGLKIEKIEYHIDSLIDRDYITADMWMGNFRVPSITKHGRKHLVEGGLV</sequence>
<name>A0ABU1ARK8_9BACT</name>
<organism evidence="2 3">
    <name type="scientific">Thalassobacterium sedimentorum</name>
    <dbReference type="NCBI Taxonomy" id="3041258"/>
    <lineage>
        <taxon>Bacteria</taxon>
        <taxon>Pseudomonadati</taxon>
        <taxon>Verrucomicrobiota</taxon>
        <taxon>Opitutia</taxon>
        <taxon>Puniceicoccales</taxon>
        <taxon>Coraliomargaritaceae</taxon>
        <taxon>Thalassobacterium</taxon>
    </lineage>
</organism>
<dbReference type="RefSeq" id="WP_308986833.1">
    <property type="nucleotide sequence ID" value="NZ_JARXIC010000079.1"/>
</dbReference>
<accession>A0ABU1ARK8</accession>
<proteinExistence type="predicted"/>
<dbReference type="Proteomes" id="UP001243717">
    <property type="component" value="Unassembled WGS sequence"/>
</dbReference>
<keyword evidence="3" id="KW-1185">Reference proteome</keyword>
<evidence type="ECO:0000256" key="1">
    <source>
        <dbReference type="SAM" id="Coils"/>
    </source>
</evidence>
<evidence type="ECO:0000313" key="2">
    <source>
        <dbReference type="EMBL" id="MDQ8196401.1"/>
    </source>
</evidence>